<dbReference type="OrthoDB" id="9759709at2"/>
<dbReference type="SMART" id="SM00640">
    <property type="entry name" value="Glyco_32"/>
    <property type="match status" value="1"/>
</dbReference>
<dbReference type="GO" id="GO:0005737">
    <property type="term" value="C:cytoplasm"/>
    <property type="evidence" value="ECO:0007669"/>
    <property type="project" value="UniProtKB-SubCell"/>
</dbReference>
<comment type="function">
    <text evidence="9">Enables the bacterium to metabolize sucrose as a sole carbon source.</text>
</comment>
<dbReference type="InterPro" id="IPR006232">
    <property type="entry name" value="Suc6P_hydrolase"/>
</dbReference>
<dbReference type="Gene3D" id="2.115.10.20">
    <property type="entry name" value="Glycosyl hydrolase domain, family 43"/>
    <property type="match status" value="1"/>
</dbReference>
<dbReference type="SUPFAM" id="SSF49899">
    <property type="entry name" value="Concanavalin A-like lectins/glucanases"/>
    <property type="match status" value="1"/>
</dbReference>
<evidence type="ECO:0000256" key="9">
    <source>
        <dbReference type="RuleBase" id="RU365015"/>
    </source>
</evidence>
<keyword evidence="9" id="KW-0963">Cytoplasm</keyword>
<dbReference type="Pfam" id="PF08244">
    <property type="entry name" value="Glyco_hydro_32C"/>
    <property type="match status" value="1"/>
</dbReference>
<gene>
    <name evidence="12" type="ORF">HMPREF9943_01320</name>
</gene>
<evidence type="ECO:0000313" key="13">
    <source>
        <dbReference type="Proteomes" id="UP000011758"/>
    </source>
</evidence>
<dbReference type="NCBIfam" id="TIGR01322">
    <property type="entry name" value="scrB_fam"/>
    <property type="match status" value="1"/>
</dbReference>
<dbReference type="InterPro" id="IPR051214">
    <property type="entry name" value="GH32_Enzymes"/>
</dbReference>
<reference evidence="12 13" key="1">
    <citation type="submission" date="2013-02" db="EMBL/GenBank/DDBJ databases">
        <title>The Genome Sequence of Lactobacillus catenaformis F0143.</title>
        <authorList>
            <consortium name="The Broad Institute Genome Sequencing Platform"/>
            <person name="Earl A."/>
            <person name="Ward D."/>
            <person name="Feldgarden M."/>
            <person name="Gevers D."/>
            <person name="Izard J."/>
            <person name="Blanton J.M."/>
            <person name="Mathney J."/>
            <person name="Dewhirst F.E."/>
            <person name="Young S.K."/>
            <person name="Zeng Q."/>
            <person name="Gargeya S."/>
            <person name="Fitzgerald M."/>
            <person name="Haas B."/>
            <person name="Abouelleil A."/>
            <person name="Alvarado L."/>
            <person name="Arachchi H.M."/>
            <person name="Berlin A."/>
            <person name="Chapman S.B."/>
            <person name="Gearin G."/>
            <person name="Goldberg J."/>
            <person name="Griggs A."/>
            <person name="Gujja S."/>
            <person name="Hansen M."/>
            <person name="Heiman D."/>
            <person name="Howarth C."/>
            <person name="Larimer J."/>
            <person name="Lui A."/>
            <person name="MacDonald P.J.P."/>
            <person name="McCowen C."/>
            <person name="Montmayeur A."/>
            <person name="Murphy C."/>
            <person name="Neiman D."/>
            <person name="Pearson M."/>
            <person name="Priest M."/>
            <person name="Roberts A."/>
            <person name="Saif S."/>
            <person name="Shea T."/>
            <person name="Sisk P."/>
            <person name="Stolte C."/>
            <person name="Sykes S."/>
            <person name="Wortman J."/>
            <person name="Nusbaum C."/>
            <person name="Birren B."/>
        </authorList>
    </citation>
    <scope>NUCLEOTIDE SEQUENCE [LARGE SCALE GENOMIC DNA]</scope>
    <source>
        <strain evidence="12 13">OT 569</strain>
    </source>
</reference>
<dbReference type="PROSITE" id="PS00609">
    <property type="entry name" value="GLYCOSYL_HYDROL_F32"/>
    <property type="match status" value="1"/>
</dbReference>
<dbReference type="RefSeq" id="WP_004803288.1">
    <property type="nucleotide sequence ID" value="NZ_KB446648.1"/>
</dbReference>
<dbReference type="eggNOG" id="COG1621">
    <property type="taxonomic scope" value="Bacteria"/>
</dbReference>
<dbReference type="EC" id="3.2.1.26" evidence="3 8"/>
<evidence type="ECO:0000256" key="6">
    <source>
        <dbReference type="ARBA" id="ARBA00023295"/>
    </source>
</evidence>
<comment type="catalytic activity">
    <reaction evidence="8">
        <text>Hydrolysis of terminal non-reducing beta-D-fructofuranoside residues in beta-D-fructofuranosides.</text>
        <dbReference type="EC" id="3.2.1.26"/>
    </reaction>
</comment>
<keyword evidence="5 8" id="KW-0378">Hydrolase</keyword>
<keyword evidence="6 8" id="KW-0326">Glycosidase</keyword>
<evidence type="ECO:0000313" key="12">
    <source>
        <dbReference type="EMBL" id="EMD16394.1"/>
    </source>
</evidence>
<evidence type="ECO:0000259" key="11">
    <source>
        <dbReference type="Pfam" id="PF08244"/>
    </source>
</evidence>
<keyword evidence="9" id="KW-0119">Carbohydrate metabolism</keyword>
<comment type="subcellular location">
    <subcellularLocation>
        <location evidence="9">Cytoplasm</location>
    </subcellularLocation>
</comment>
<dbReference type="PANTHER" id="PTHR43101">
    <property type="entry name" value="BETA-FRUCTOSIDASE"/>
    <property type="match status" value="1"/>
</dbReference>
<dbReference type="EMBL" id="AGEJ01000021">
    <property type="protein sequence ID" value="EMD16394.1"/>
    <property type="molecule type" value="Genomic_DNA"/>
</dbReference>
<feature type="domain" description="Glycosyl hydrolase family 32 C-terminal" evidence="11">
    <location>
        <begin position="364"/>
        <end position="467"/>
    </location>
</feature>
<comment type="caution">
    <text evidence="12">The sequence shown here is derived from an EMBL/GenBank/DDBJ whole genome shotgun (WGS) entry which is preliminary data.</text>
</comment>
<dbReference type="SUPFAM" id="SSF75005">
    <property type="entry name" value="Arabinanase/levansucrase/invertase"/>
    <property type="match status" value="1"/>
</dbReference>
<proteinExistence type="inferred from homology"/>
<comment type="pathway">
    <text evidence="1 9">Glycan biosynthesis; sucrose metabolism.</text>
</comment>
<evidence type="ECO:0000256" key="3">
    <source>
        <dbReference type="ARBA" id="ARBA00012758"/>
    </source>
</evidence>
<protein>
    <recommendedName>
        <fullName evidence="4 8">Sucrose-6-phosphate hydrolase</fullName>
        <ecNumber evidence="3 8">3.2.1.26</ecNumber>
    </recommendedName>
    <alternativeName>
        <fullName evidence="7 9">Invertase</fullName>
    </alternativeName>
</protein>
<dbReference type="InterPro" id="IPR013148">
    <property type="entry name" value="Glyco_hydro_32_N"/>
</dbReference>
<dbReference type="BioCyc" id="ECAT999415-HMP:GTTI-1355-MONOMER"/>
<dbReference type="GO" id="GO:0005985">
    <property type="term" value="P:sucrose metabolic process"/>
    <property type="evidence" value="ECO:0007669"/>
    <property type="project" value="UniProtKB-UniPathway"/>
</dbReference>
<dbReference type="Proteomes" id="UP000011758">
    <property type="component" value="Unassembled WGS sequence"/>
</dbReference>
<evidence type="ECO:0000256" key="5">
    <source>
        <dbReference type="ARBA" id="ARBA00022801"/>
    </source>
</evidence>
<evidence type="ECO:0000256" key="1">
    <source>
        <dbReference type="ARBA" id="ARBA00004914"/>
    </source>
</evidence>
<evidence type="ECO:0000256" key="7">
    <source>
        <dbReference type="ARBA" id="ARBA00033367"/>
    </source>
</evidence>
<name>M2PLG4_9FIRM</name>
<dbReference type="InterPro" id="IPR013320">
    <property type="entry name" value="ConA-like_dom_sf"/>
</dbReference>
<evidence type="ECO:0000256" key="2">
    <source>
        <dbReference type="ARBA" id="ARBA00009902"/>
    </source>
</evidence>
<dbReference type="InterPro" id="IPR013189">
    <property type="entry name" value="Glyco_hydro_32_C"/>
</dbReference>
<dbReference type="CDD" id="cd18623">
    <property type="entry name" value="GH32_ScrB-like"/>
    <property type="match status" value="1"/>
</dbReference>
<keyword evidence="13" id="KW-1185">Reference proteome</keyword>
<dbReference type="InterPro" id="IPR001362">
    <property type="entry name" value="Glyco_hydro_32"/>
</dbReference>
<dbReference type="PANTHER" id="PTHR43101:SF1">
    <property type="entry name" value="BETA-FRUCTOSIDASE"/>
    <property type="match status" value="1"/>
</dbReference>
<evidence type="ECO:0000256" key="4">
    <source>
        <dbReference type="ARBA" id="ARBA00019623"/>
    </source>
</evidence>
<dbReference type="Gene3D" id="2.60.120.560">
    <property type="entry name" value="Exo-inulinase, domain 1"/>
    <property type="match status" value="1"/>
</dbReference>
<dbReference type="Pfam" id="PF00251">
    <property type="entry name" value="Glyco_hydro_32N"/>
    <property type="match status" value="1"/>
</dbReference>
<dbReference type="GO" id="GO:0004564">
    <property type="term" value="F:beta-fructofuranosidase activity"/>
    <property type="evidence" value="ECO:0007669"/>
    <property type="project" value="UniProtKB-EC"/>
</dbReference>
<dbReference type="STRING" id="999415.HMPREF9943_01320"/>
<dbReference type="InterPro" id="IPR018053">
    <property type="entry name" value="Glyco_hydro_32_AS"/>
</dbReference>
<feature type="domain" description="Glycosyl hydrolase family 32 N-terminal" evidence="10">
    <location>
        <begin position="36"/>
        <end position="341"/>
    </location>
</feature>
<evidence type="ECO:0000256" key="8">
    <source>
        <dbReference type="RuleBase" id="RU362110"/>
    </source>
</evidence>
<dbReference type="UniPathway" id="UPA00238"/>
<dbReference type="PATRIC" id="fig|999415.3.peg.1339"/>
<comment type="similarity">
    <text evidence="2 8">Belongs to the glycosyl hydrolase 32 family.</text>
</comment>
<organism evidence="12 13">
    <name type="scientific">Eggerthia catenaformis OT 569 = DSM 20559</name>
    <dbReference type="NCBI Taxonomy" id="999415"/>
    <lineage>
        <taxon>Bacteria</taxon>
        <taxon>Bacillati</taxon>
        <taxon>Bacillota</taxon>
        <taxon>Erysipelotrichia</taxon>
        <taxon>Erysipelotrichales</taxon>
        <taxon>Coprobacillaceae</taxon>
        <taxon>Eggerthia</taxon>
    </lineage>
</organism>
<evidence type="ECO:0000259" key="10">
    <source>
        <dbReference type="Pfam" id="PF00251"/>
    </source>
</evidence>
<accession>M2PLG4</accession>
<dbReference type="AlphaFoldDB" id="M2PLG4"/>
<dbReference type="InterPro" id="IPR023296">
    <property type="entry name" value="Glyco_hydro_beta-prop_sf"/>
</dbReference>
<sequence>MKEWTKEERYRHFNNKNEISNLYNKIQNSKYRQVFHIQPVTGLLNDPNGFVYHNKTWHLFYQWFPFGAVHGLKHWYHVTSTNLITWKNKGVCIYPDCIYDNKGAYSGSALVTDQSIYLYYTGNHRDENWHRHSYTCLVNLRDDGTVHKYSKPLFGPHPSYSEHQRDPKIIYRQEDQTYYLLIGAQTLNKKGCVIIYKSSHHNKDFSFAGELKVPGFEDFGDMWECPSIETIDNQDILIFCPQHIYLINREQEYNHNGYLLGKMDWKNLIFTPSGHFHVLDFGFDSYAAECAANINDSKKAILIAWMGLPDSSYPSDNDCWQGCLTMPRELCIENRRLLQKPLEGFKILRDQRIDTTTHKLPQACEIEIHCQGNLNLLLFSKKDQTGGLRIQYTHHTLTVDRSRLHNHFNKERGEIRSRVLENDLYHLRIFIDTSSIEIYVNDGESLFTSRVFLEEDEHYIYYQYQGSIQIWSLKPAVFNEFIV</sequence>